<accession>A0A9D5CJH3</accession>
<reference evidence="11" key="2">
    <citation type="journal article" date="2022" name="Hortic Res">
        <title>The genome of Dioscorea zingiberensis sheds light on the biosynthesis, origin and evolution of the medicinally important diosgenin saponins.</title>
        <authorList>
            <person name="Li Y."/>
            <person name="Tan C."/>
            <person name="Li Z."/>
            <person name="Guo J."/>
            <person name="Li S."/>
            <person name="Chen X."/>
            <person name="Wang C."/>
            <person name="Dai X."/>
            <person name="Yang H."/>
            <person name="Song W."/>
            <person name="Hou L."/>
            <person name="Xu J."/>
            <person name="Tong Z."/>
            <person name="Xu A."/>
            <person name="Yuan X."/>
            <person name="Wang W."/>
            <person name="Yang Q."/>
            <person name="Chen L."/>
            <person name="Sun Z."/>
            <person name="Wang K."/>
            <person name="Pan B."/>
            <person name="Chen J."/>
            <person name="Bao Y."/>
            <person name="Liu F."/>
            <person name="Qi X."/>
            <person name="Gang D.R."/>
            <person name="Wen J."/>
            <person name="Li J."/>
        </authorList>
    </citation>
    <scope>NUCLEOTIDE SEQUENCE</scope>
    <source>
        <strain evidence="11">Dzin_1.0</strain>
    </source>
</reference>
<comment type="subcellular location">
    <subcellularLocation>
        <location evidence="1">Cell membrane</location>
        <topology evidence="1">Multi-pass membrane protein</topology>
    </subcellularLocation>
</comment>
<keyword evidence="4 10" id="KW-0812">Transmembrane</keyword>
<organism evidence="11 12">
    <name type="scientific">Dioscorea zingiberensis</name>
    <dbReference type="NCBI Taxonomy" id="325984"/>
    <lineage>
        <taxon>Eukaryota</taxon>
        <taxon>Viridiplantae</taxon>
        <taxon>Streptophyta</taxon>
        <taxon>Embryophyta</taxon>
        <taxon>Tracheophyta</taxon>
        <taxon>Spermatophyta</taxon>
        <taxon>Magnoliopsida</taxon>
        <taxon>Liliopsida</taxon>
        <taxon>Dioscoreales</taxon>
        <taxon>Dioscoreaceae</taxon>
        <taxon>Dioscorea</taxon>
    </lineage>
</organism>
<dbReference type="PIRSF" id="PIRSF006060">
    <property type="entry name" value="AA_transporter"/>
    <property type="match status" value="1"/>
</dbReference>
<protein>
    <submittedName>
        <fullName evidence="11">Uncharacterized protein</fullName>
    </submittedName>
</protein>
<feature type="compositionally biased region" description="Polar residues" evidence="9">
    <location>
        <begin position="1"/>
        <end position="18"/>
    </location>
</feature>
<dbReference type="Proteomes" id="UP001085076">
    <property type="component" value="Miscellaneous, Linkage group lg04"/>
</dbReference>
<name>A0A9D5CJH3_9LILI</name>
<keyword evidence="2" id="KW-0813">Transport</keyword>
<evidence type="ECO:0000256" key="2">
    <source>
        <dbReference type="ARBA" id="ARBA00022448"/>
    </source>
</evidence>
<evidence type="ECO:0000256" key="8">
    <source>
        <dbReference type="ARBA" id="ARBA00024041"/>
    </source>
</evidence>
<evidence type="ECO:0000256" key="3">
    <source>
        <dbReference type="ARBA" id="ARBA00022475"/>
    </source>
</evidence>
<feature type="transmembrane region" description="Helical" evidence="10">
    <location>
        <begin position="74"/>
        <end position="93"/>
    </location>
</feature>
<evidence type="ECO:0000256" key="6">
    <source>
        <dbReference type="ARBA" id="ARBA00022989"/>
    </source>
</evidence>
<sequence length="346" mass="37246">MNSEIQLQTAGGSETSGAGDQARRSMGSSSHPLHQPILPIRSNGSKKLTLIPLIFLIYFEVSGGPYGAEPAVRAAGPLLALVGFLVFPFIWSVPEALITAELATAIPGNGGYVLWAERAFGPLAGAIMGSWKFLSGAINSAAYPVLCADYLARVILPLSHGAPRVIAVVLFTLVLSFLNYTGLTIVGYTAVALGLVSLMPFLLMAGFAIPRLRPRRWVKMGRDIDWRLYFNTLFWNLNFWDNASTLAGEVERPQRTFPKALLLSGLMTCIGYLVPLLAGTGALDVPQEAWGDGFFADVAAMIAGKWLKFWIETGAVLSAIGLYEAQLSSSSFQLLGMADLCILPQF</sequence>
<feature type="transmembrane region" description="Helical" evidence="10">
    <location>
        <begin position="260"/>
        <end position="278"/>
    </location>
</feature>
<keyword evidence="6 10" id="KW-1133">Transmembrane helix</keyword>
<gene>
    <name evidence="11" type="ORF">J5N97_016175</name>
</gene>
<evidence type="ECO:0000256" key="4">
    <source>
        <dbReference type="ARBA" id="ARBA00022692"/>
    </source>
</evidence>
<dbReference type="InterPro" id="IPR002293">
    <property type="entry name" value="AA/rel_permease1"/>
</dbReference>
<feature type="region of interest" description="Disordered" evidence="9">
    <location>
        <begin position="1"/>
        <end position="38"/>
    </location>
</feature>
<dbReference type="GO" id="GO:0005886">
    <property type="term" value="C:plasma membrane"/>
    <property type="evidence" value="ECO:0007669"/>
    <property type="project" value="UniProtKB-SubCell"/>
</dbReference>
<dbReference type="OrthoDB" id="5982228at2759"/>
<comment type="similarity">
    <text evidence="8">Belongs to the amino acid-polyamine-organocation (APC) superfamily. Polyamine:cation symporter (PHS) (TC 2.A.3.12) family.</text>
</comment>
<dbReference type="GO" id="GO:0015203">
    <property type="term" value="F:polyamine transmembrane transporter activity"/>
    <property type="evidence" value="ECO:0007669"/>
    <property type="project" value="UniProtKB-ARBA"/>
</dbReference>
<evidence type="ECO:0000256" key="10">
    <source>
        <dbReference type="SAM" id="Phobius"/>
    </source>
</evidence>
<feature type="transmembrane region" description="Helical" evidence="10">
    <location>
        <begin position="48"/>
        <end position="68"/>
    </location>
</feature>
<evidence type="ECO:0000313" key="12">
    <source>
        <dbReference type="Proteomes" id="UP001085076"/>
    </source>
</evidence>
<reference evidence="11" key="1">
    <citation type="submission" date="2021-03" db="EMBL/GenBank/DDBJ databases">
        <authorList>
            <person name="Li Z."/>
            <person name="Yang C."/>
        </authorList>
    </citation>
    <scope>NUCLEOTIDE SEQUENCE</scope>
    <source>
        <strain evidence="11">Dzin_1.0</strain>
        <tissue evidence="11">Leaf</tissue>
    </source>
</reference>
<dbReference type="PANTHER" id="PTHR45826">
    <property type="entry name" value="POLYAMINE TRANSPORTER PUT1"/>
    <property type="match status" value="1"/>
</dbReference>
<dbReference type="PANTHER" id="PTHR45826:SF8">
    <property type="entry name" value="CATIONIC AMINO ACID TRANSPORTER"/>
    <property type="match status" value="1"/>
</dbReference>
<comment type="caution">
    <text evidence="11">The sequence shown here is derived from an EMBL/GenBank/DDBJ whole genome shotgun (WGS) entry which is preliminary data.</text>
</comment>
<dbReference type="Gene3D" id="1.20.1740.10">
    <property type="entry name" value="Amino acid/polyamine transporter I"/>
    <property type="match status" value="1"/>
</dbReference>
<keyword evidence="12" id="KW-1185">Reference proteome</keyword>
<keyword evidence="5" id="KW-0769">Symport</keyword>
<dbReference type="Pfam" id="PF13520">
    <property type="entry name" value="AA_permease_2"/>
    <property type="match status" value="1"/>
</dbReference>
<dbReference type="AlphaFoldDB" id="A0A9D5CJH3"/>
<feature type="transmembrane region" description="Helical" evidence="10">
    <location>
        <begin position="161"/>
        <end position="180"/>
    </location>
</feature>
<evidence type="ECO:0000256" key="5">
    <source>
        <dbReference type="ARBA" id="ARBA00022847"/>
    </source>
</evidence>
<feature type="transmembrane region" description="Helical" evidence="10">
    <location>
        <begin position="186"/>
        <end position="209"/>
    </location>
</feature>
<dbReference type="EMBL" id="JAGGNH010000004">
    <property type="protein sequence ID" value="KAJ0974210.1"/>
    <property type="molecule type" value="Genomic_DNA"/>
</dbReference>
<evidence type="ECO:0000313" key="11">
    <source>
        <dbReference type="EMBL" id="KAJ0974210.1"/>
    </source>
</evidence>
<dbReference type="InterPro" id="IPR044566">
    <property type="entry name" value="RMV1-like"/>
</dbReference>
<evidence type="ECO:0000256" key="9">
    <source>
        <dbReference type="SAM" id="MobiDB-lite"/>
    </source>
</evidence>
<keyword evidence="7 10" id="KW-0472">Membrane</keyword>
<dbReference type="GO" id="GO:0015293">
    <property type="term" value="F:symporter activity"/>
    <property type="evidence" value="ECO:0007669"/>
    <property type="project" value="UniProtKB-KW"/>
</dbReference>
<evidence type="ECO:0000256" key="7">
    <source>
        <dbReference type="ARBA" id="ARBA00023136"/>
    </source>
</evidence>
<proteinExistence type="inferred from homology"/>
<keyword evidence="3" id="KW-1003">Cell membrane</keyword>
<evidence type="ECO:0000256" key="1">
    <source>
        <dbReference type="ARBA" id="ARBA00004651"/>
    </source>
</evidence>